<comment type="caution">
    <text evidence="1">The sequence shown here is derived from an EMBL/GenBank/DDBJ whole genome shotgun (WGS) entry which is preliminary data.</text>
</comment>
<proteinExistence type="predicted"/>
<gene>
    <name evidence="1" type="ORF">ACFQ2K_04425</name>
    <name evidence="2" type="ORF">ACFQ2K_06025</name>
</gene>
<evidence type="ECO:0008006" key="4">
    <source>
        <dbReference type="Google" id="ProtNLM"/>
    </source>
</evidence>
<evidence type="ECO:0000313" key="3">
    <source>
        <dbReference type="Proteomes" id="UP001596915"/>
    </source>
</evidence>
<evidence type="ECO:0000313" key="2">
    <source>
        <dbReference type="EMBL" id="MFD0622454.1"/>
    </source>
</evidence>
<dbReference type="EMBL" id="JBHTGL010000006">
    <property type="protein sequence ID" value="MFD0622454.1"/>
    <property type="molecule type" value="Genomic_DNA"/>
</dbReference>
<dbReference type="Proteomes" id="UP001596915">
    <property type="component" value="Unassembled WGS sequence"/>
</dbReference>
<evidence type="ECO:0000313" key="1">
    <source>
        <dbReference type="EMBL" id="MFD0622172.1"/>
    </source>
</evidence>
<reference evidence="3" key="2">
    <citation type="journal article" date="2019" name="Int. J. Syst. Evol. Microbiol.">
        <title>The Global Catalogue of Microorganisms (GCM) 10K type strain sequencing project: providing services to taxonomists for standard genome sequencing and annotation.</title>
        <authorList>
            <consortium name="The Broad Institute Genomics Platform"/>
            <consortium name="The Broad Institute Genome Sequencing Center for Infectious Disease"/>
            <person name="Wu L."/>
            <person name="Ma J."/>
        </authorList>
    </citation>
    <scope>NUCLEOTIDE SEQUENCE [LARGE SCALE GENOMIC DNA]</scope>
    <source>
        <strain evidence="3">JCM 12607</strain>
    </source>
</reference>
<name>A0ABW2WL68_9ACTN</name>
<protein>
    <recommendedName>
        <fullName evidence="4">Cytidine deaminase</fullName>
    </recommendedName>
</protein>
<reference evidence="1" key="3">
    <citation type="submission" date="2024-09" db="EMBL/GenBank/DDBJ databases">
        <authorList>
            <person name="Sun Q."/>
            <person name="Mori K."/>
        </authorList>
    </citation>
    <scope>NUCLEOTIDE SEQUENCE</scope>
    <source>
        <strain evidence="1">JCM 12607</strain>
    </source>
</reference>
<reference evidence="1" key="1">
    <citation type="journal article" date="2014" name="Int. J. Syst. Evol. Microbiol.">
        <title>Complete genome of a new Firmicutes species belonging to the dominant human colonic microbiota ('Ruminococcus bicirculans') reveals two chromosomes and a selective capacity to utilize plant glucans.</title>
        <authorList>
            <consortium name="NISC Comparative Sequencing Program"/>
            <person name="Wegmann U."/>
            <person name="Louis P."/>
            <person name="Goesmann A."/>
            <person name="Henrissat B."/>
            <person name="Duncan S.H."/>
            <person name="Flint H.J."/>
        </authorList>
    </citation>
    <scope>NUCLEOTIDE SEQUENCE</scope>
    <source>
        <strain evidence="1">JCM 12607</strain>
    </source>
</reference>
<accession>A0ABW2WL68</accession>
<organism evidence="1 3">
    <name type="scientific">Streptomyces sanglieri</name>
    <dbReference type="NCBI Taxonomy" id="193460"/>
    <lineage>
        <taxon>Bacteria</taxon>
        <taxon>Bacillati</taxon>
        <taxon>Actinomycetota</taxon>
        <taxon>Actinomycetes</taxon>
        <taxon>Kitasatosporales</taxon>
        <taxon>Streptomycetaceae</taxon>
        <taxon>Streptomyces</taxon>
    </lineage>
</organism>
<sequence>MSAPGAQNTPYDESVELARLVVADSVPANGETFCASRALRLAAESGVRGIGSFADPVPRRRVTAAPSTAASALAPFAGAALAVPLG</sequence>
<keyword evidence="3" id="KW-1185">Reference proteome</keyword>
<dbReference type="EMBL" id="JBHTGL010000005">
    <property type="protein sequence ID" value="MFD0622172.1"/>
    <property type="molecule type" value="Genomic_DNA"/>
</dbReference>